<feature type="non-terminal residue" evidence="1">
    <location>
        <position position="114"/>
    </location>
</feature>
<organism evidence="1">
    <name type="scientific">marine sediment metagenome</name>
    <dbReference type="NCBI Taxonomy" id="412755"/>
    <lineage>
        <taxon>unclassified sequences</taxon>
        <taxon>metagenomes</taxon>
        <taxon>ecological metagenomes</taxon>
    </lineage>
</organism>
<dbReference type="InterPro" id="IPR046666">
    <property type="entry name" value="DUF6775"/>
</dbReference>
<dbReference type="Pfam" id="PF20565">
    <property type="entry name" value="DUF6775"/>
    <property type="match status" value="1"/>
</dbReference>
<evidence type="ECO:0000313" key="1">
    <source>
        <dbReference type="EMBL" id="GAI55257.1"/>
    </source>
</evidence>
<sequence length="114" mass="13051">EFERKLLRDSSLKLVGLLYDGFKLQAVLRELIPQGEFDIGHSHIAFTNRLFGTFDEGDRRYHARVSVYGFPSLISTTGIVEAPARPKEFYVLKQRYAALGGTDAQLEELKEKFR</sequence>
<reference evidence="1" key="1">
    <citation type="journal article" date="2014" name="Front. Microbiol.">
        <title>High frequency of phylogenetically diverse reductive dehalogenase-homologous genes in deep subseafloor sedimentary metagenomes.</title>
        <authorList>
            <person name="Kawai M."/>
            <person name="Futagami T."/>
            <person name="Toyoda A."/>
            <person name="Takaki Y."/>
            <person name="Nishi S."/>
            <person name="Hori S."/>
            <person name="Arai W."/>
            <person name="Tsubouchi T."/>
            <person name="Morono Y."/>
            <person name="Uchiyama I."/>
            <person name="Ito T."/>
            <person name="Fujiyama A."/>
            <person name="Inagaki F."/>
            <person name="Takami H."/>
        </authorList>
    </citation>
    <scope>NUCLEOTIDE SEQUENCE</scope>
    <source>
        <strain evidence="1">Expedition CK06-06</strain>
    </source>
</reference>
<name>X1PG19_9ZZZZ</name>
<comment type="caution">
    <text evidence="1">The sequence shown here is derived from an EMBL/GenBank/DDBJ whole genome shotgun (WGS) entry which is preliminary data.</text>
</comment>
<protein>
    <submittedName>
        <fullName evidence="1">Uncharacterized protein</fullName>
    </submittedName>
</protein>
<accession>X1PG19</accession>
<gene>
    <name evidence="1" type="ORF">S06H3_64651</name>
</gene>
<proteinExistence type="predicted"/>
<feature type="non-terminal residue" evidence="1">
    <location>
        <position position="1"/>
    </location>
</feature>
<dbReference type="AlphaFoldDB" id="X1PG19"/>
<dbReference type="EMBL" id="BARV01043256">
    <property type="protein sequence ID" value="GAI55257.1"/>
    <property type="molecule type" value="Genomic_DNA"/>
</dbReference>